<evidence type="ECO:0000256" key="1">
    <source>
        <dbReference type="SAM" id="MobiDB-lite"/>
    </source>
</evidence>
<gene>
    <name evidence="2" type="ORF">SLNWT_5662</name>
</gene>
<accession>A0A0B5ET80</accession>
<keyword evidence="3" id="KW-1185">Reference proteome</keyword>
<sequence length="64" mass="6782">MTSTGCVAARGTRRPSKPGIPANPVPRPSASAHDTSFDESGESDAYVDDPDESDDFRAKRAHHG</sequence>
<dbReference type="AlphaFoldDB" id="A0A0B5ET80"/>
<evidence type="ECO:0000313" key="2">
    <source>
        <dbReference type="EMBL" id="AJE86038.1"/>
    </source>
</evidence>
<organism evidence="2 3">
    <name type="scientific">Streptomyces albus (strain ATCC 21838 / DSM 41398 / FERM P-419 / JCM 4703 / NBRC 107858)</name>
    <dbReference type="NCBI Taxonomy" id="1081613"/>
    <lineage>
        <taxon>Bacteria</taxon>
        <taxon>Bacillati</taxon>
        <taxon>Actinomycetota</taxon>
        <taxon>Actinomycetes</taxon>
        <taxon>Kitasatosporales</taxon>
        <taxon>Streptomycetaceae</taxon>
        <taxon>Streptomyces</taxon>
    </lineage>
</organism>
<dbReference type="EMBL" id="CP010519">
    <property type="protein sequence ID" value="AJE86038.1"/>
    <property type="molecule type" value="Genomic_DNA"/>
</dbReference>
<proteinExistence type="predicted"/>
<protein>
    <submittedName>
        <fullName evidence="2">Uncharacterized protein</fullName>
    </submittedName>
</protein>
<feature type="region of interest" description="Disordered" evidence="1">
    <location>
        <begin position="1"/>
        <end position="64"/>
    </location>
</feature>
<name>A0A0B5ET80_STRA4</name>
<evidence type="ECO:0000313" key="3">
    <source>
        <dbReference type="Proteomes" id="UP000031523"/>
    </source>
</evidence>
<dbReference type="KEGG" id="sals:SLNWT_5662"/>
<dbReference type="Proteomes" id="UP000031523">
    <property type="component" value="Chromosome"/>
</dbReference>
<reference evidence="2 3" key="1">
    <citation type="submission" date="2015-01" db="EMBL/GenBank/DDBJ databases">
        <title>Enhanced salinomycin production by adjusting the supply of polyketide extender units in Streptomyce albus DSM 41398.</title>
        <authorList>
            <person name="Lu C."/>
        </authorList>
    </citation>
    <scope>NUCLEOTIDE SEQUENCE [LARGE SCALE GENOMIC DNA]</scope>
    <source>
        <strain evidence="3">ATCC 21838 / DSM 41398 / FERM P-419 / JCM 4703 / NBRC 107858</strain>
    </source>
</reference>
<feature type="compositionally biased region" description="Acidic residues" evidence="1">
    <location>
        <begin position="37"/>
        <end position="54"/>
    </location>
</feature>